<dbReference type="AlphaFoldDB" id="A0AAV7L336"/>
<comment type="caution">
    <text evidence="1">The sequence shown here is derived from an EMBL/GenBank/DDBJ whole genome shotgun (WGS) entry which is preliminary data.</text>
</comment>
<evidence type="ECO:0000313" key="1">
    <source>
        <dbReference type="EMBL" id="KAJ1085049.1"/>
    </source>
</evidence>
<name>A0AAV7L336_PLEWA</name>
<dbReference type="EMBL" id="JANPWB010000016">
    <property type="protein sequence ID" value="KAJ1085049.1"/>
    <property type="molecule type" value="Genomic_DNA"/>
</dbReference>
<organism evidence="1 2">
    <name type="scientific">Pleurodeles waltl</name>
    <name type="common">Iberian ribbed newt</name>
    <dbReference type="NCBI Taxonomy" id="8319"/>
    <lineage>
        <taxon>Eukaryota</taxon>
        <taxon>Metazoa</taxon>
        <taxon>Chordata</taxon>
        <taxon>Craniata</taxon>
        <taxon>Vertebrata</taxon>
        <taxon>Euteleostomi</taxon>
        <taxon>Amphibia</taxon>
        <taxon>Batrachia</taxon>
        <taxon>Caudata</taxon>
        <taxon>Salamandroidea</taxon>
        <taxon>Salamandridae</taxon>
        <taxon>Pleurodelinae</taxon>
        <taxon>Pleurodeles</taxon>
    </lineage>
</organism>
<reference evidence="1" key="1">
    <citation type="journal article" date="2022" name="bioRxiv">
        <title>Sequencing and chromosome-scale assembly of the giantPleurodeles waltlgenome.</title>
        <authorList>
            <person name="Brown T."/>
            <person name="Elewa A."/>
            <person name="Iarovenko S."/>
            <person name="Subramanian E."/>
            <person name="Araus A.J."/>
            <person name="Petzold A."/>
            <person name="Susuki M."/>
            <person name="Suzuki K.-i.T."/>
            <person name="Hayashi T."/>
            <person name="Toyoda A."/>
            <person name="Oliveira C."/>
            <person name="Osipova E."/>
            <person name="Leigh N.D."/>
            <person name="Simon A."/>
            <person name="Yun M.H."/>
        </authorList>
    </citation>
    <scope>NUCLEOTIDE SEQUENCE</scope>
    <source>
        <strain evidence="1">20211129_DDA</strain>
        <tissue evidence="1">Liver</tissue>
    </source>
</reference>
<proteinExistence type="predicted"/>
<accession>A0AAV7L336</accession>
<keyword evidence="2" id="KW-1185">Reference proteome</keyword>
<protein>
    <submittedName>
        <fullName evidence="1">Uncharacterized protein</fullName>
    </submittedName>
</protein>
<evidence type="ECO:0000313" key="2">
    <source>
        <dbReference type="Proteomes" id="UP001066276"/>
    </source>
</evidence>
<sequence length="90" mass="9776">MGFGAAQNRIKGSVVYFKVISPKPWWQGERGLDGAVCGEPRLAAVAGALTTNNRWETVLDTALSLGKAPLNQLTLWPQQGRADLQQSPDR</sequence>
<gene>
    <name evidence="1" type="ORF">NDU88_005182</name>
</gene>
<dbReference type="Proteomes" id="UP001066276">
    <property type="component" value="Chromosome 12"/>
</dbReference>